<reference evidence="3 4" key="1">
    <citation type="submission" date="2021-03" db="EMBL/GenBank/DDBJ databases">
        <title>Genomic Encyclopedia of Type Strains, Phase IV (KMG-IV): sequencing the most valuable type-strain genomes for metagenomic binning, comparative biology and taxonomic classification.</title>
        <authorList>
            <person name="Goeker M."/>
        </authorList>
    </citation>
    <scope>NUCLEOTIDE SEQUENCE [LARGE SCALE GENOMIC DNA]</scope>
    <source>
        <strain evidence="3 4">DSM 22420</strain>
    </source>
</reference>
<dbReference type="Proteomes" id="UP001519348">
    <property type="component" value="Unassembled WGS sequence"/>
</dbReference>
<keyword evidence="3" id="KW-0282">Flagellum</keyword>
<accession>A0ABS4HJK0</accession>
<dbReference type="RefSeq" id="WP_186090649.1">
    <property type="nucleotide sequence ID" value="NZ_BMCN01000001.1"/>
</dbReference>
<dbReference type="EMBL" id="JAGGKN010000001">
    <property type="protein sequence ID" value="MBP1951076.1"/>
    <property type="molecule type" value="Genomic_DNA"/>
</dbReference>
<keyword evidence="3" id="KW-0966">Cell projection</keyword>
<keyword evidence="2" id="KW-1133">Transmembrane helix</keyword>
<keyword evidence="4" id="KW-1185">Reference proteome</keyword>
<keyword evidence="3" id="KW-0969">Cilium</keyword>
<keyword evidence="2" id="KW-0472">Membrane</keyword>
<evidence type="ECO:0000313" key="3">
    <source>
        <dbReference type="EMBL" id="MBP1951076.1"/>
    </source>
</evidence>
<protein>
    <submittedName>
        <fullName evidence="3">Flagellar biosynthesis GTPase FlhF</fullName>
    </submittedName>
</protein>
<name>A0ABS4HJK0_9STAP</name>
<feature type="transmembrane region" description="Helical" evidence="2">
    <location>
        <begin position="16"/>
        <end position="33"/>
    </location>
</feature>
<evidence type="ECO:0000313" key="4">
    <source>
        <dbReference type="Proteomes" id="UP001519348"/>
    </source>
</evidence>
<proteinExistence type="predicted"/>
<evidence type="ECO:0000256" key="2">
    <source>
        <dbReference type="SAM" id="Phobius"/>
    </source>
</evidence>
<organism evidence="3 4">
    <name type="scientific">Jeotgalicoccus aerolatus</name>
    <dbReference type="NCBI Taxonomy" id="709510"/>
    <lineage>
        <taxon>Bacteria</taxon>
        <taxon>Bacillati</taxon>
        <taxon>Bacillota</taxon>
        <taxon>Bacilli</taxon>
        <taxon>Bacillales</taxon>
        <taxon>Staphylococcaceae</taxon>
        <taxon>Jeotgalicoccus</taxon>
    </lineage>
</organism>
<feature type="region of interest" description="Disordered" evidence="1">
    <location>
        <begin position="66"/>
        <end position="163"/>
    </location>
</feature>
<evidence type="ECO:0000256" key="1">
    <source>
        <dbReference type="SAM" id="MobiDB-lite"/>
    </source>
</evidence>
<comment type="caution">
    <text evidence="3">The sequence shown here is derived from an EMBL/GenBank/DDBJ whole genome shotgun (WGS) entry which is preliminary data.</text>
</comment>
<sequence length="283" mass="32801">MNKLISFWHSNKEKNWFIVLLLIIFFPVGIYLMWRYSDWGQKPKYIITSFFGVLVLLNMVITPTENEPVSKTDEVESNDEAAMDEVESKDQHTEAEKAAEEQREKEEAEKAAEEQREKEEAEKAAEEQREKEEAEKAAEEQREKEEAEKELTPEQEIEEAVRDNPRAVINDLIITTDGTEAIVSVTFEGRDNLTLNMVKSGIYENMSNILFSLKELDYEFIDITLMAQLPLIDQYGNEELSVVMRGNYDSTILENINPDNKYTVMDNIPNIALNWYEHPAMSK</sequence>
<feature type="compositionally biased region" description="Acidic residues" evidence="1">
    <location>
        <begin position="75"/>
        <end position="85"/>
    </location>
</feature>
<keyword evidence="2" id="KW-0812">Transmembrane</keyword>
<gene>
    <name evidence="3" type="ORF">J2Z27_000102</name>
</gene>
<feature type="compositionally biased region" description="Basic and acidic residues" evidence="1">
    <location>
        <begin position="86"/>
        <end position="152"/>
    </location>
</feature>
<feature type="transmembrane region" description="Helical" evidence="2">
    <location>
        <begin position="45"/>
        <end position="61"/>
    </location>
</feature>